<evidence type="ECO:0000313" key="2">
    <source>
        <dbReference type="EMBL" id="KAK5636480.1"/>
    </source>
</evidence>
<comment type="caution">
    <text evidence="2">The sequence shown here is derived from an EMBL/GenBank/DDBJ whole genome shotgun (WGS) entry which is preliminary data.</text>
</comment>
<protein>
    <submittedName>
        <fullName evidence="2">Uncharacterized protein</fullName>
    </submittedName>
</protein>
<proteinExistence type="predicted"/>
<feature type="compositionally biased region" description="Acidic residues" evidence="1">
    <location>
        <begin position="283"/>
        <end position="293"/>
    </location>
</feature>
<keyword evidence="3" id="KW-1185">Reference proteome</keyword>
<name>A0AAN7UP54_9PEZI</name>
<dbReference type="EMBL" id="JAWHQM010000071">
    <property type="protein sequence ID" value="KAK5636480.1"/>
    <property type="molecule type" value="Genomic_DNA"/>
</dbReference>
<dbReference type="AlphaFoldDB" id="A0AAN7UP54"/>
<gene>
    <name evidence="2" type="ORF">RRF57_012192</name>
</gene>
<feature type="region of interest" description="Disordered" evidence="1">
    <location>
        <begin position="268"/>
        <end position="308"/>
    </location>
</feature>
<sequence length="445" mass="49788">MSGSNLSAGPTITVSLMSPSSNLATHYIELDFVPNEQNLIQARDDPTLYWSSSHQEVSDSDLFIRAAKTRTRLIPDLKNTLIKLSNSRKRWIANKGKLIYDIEPPERRYELRLTGKVNEKNTTRILMTGWVWIQCSDLYSAGKIKKRLDELQWLQTPAYAPVHIYHEPIVAANTASGPNTNLYDHRTGVDFGNGCQLHVDIAPGGISLCGRPCRLRVTRASRVVYESFCRVGGVLHLDHSVDVLATTAHGILNYFLFESLPSLESVGFAEDKPENSTEISDFSSEESDLEESPSQEQQNSTDSDTLETDKLGHVDTSQLQHWLPIDPFDTITYIAQARQAITNGDWNLYFGTFNTDYALFKQREQIRDLRPNKYYVPSSTDYTIVSRTMSTAHVQTSPPGGVKATYLLLGPCQAVPVELCPEVITTSIFGARFKAIKLRAPKVLG</sequence>
<evidence type="ECO:0000313" key="3">
    <source>
        <dbReference type="Proteomes" id="UP001305414"/>
    </source>
</evidence>
<dbReference type="Proteomes" id="UP001305414">
    <property type="component" value="Unassembled WGS sequence"/>
</dbReference>
<accession>A0AAN7UP54</accession>
<evidence type="ECO:0000256" key="1">
    <source>
        <dbReference type="SAM" id="MobiDB-lite"/>
    </source>
</evidence>
<reference evidence="2 3" key="1">
    <citation type="submission" date="2023-10" db="EMBL/GenBank/DDBJ databases">
        <title>Draft genome sequence of Xylaria bambusicola isolate GMP-LS, the root and basal stem rot pathogen of sugarcane in Indonesia.</title>
        <authorList>
            <person name="Selvaraj P."/>
            <person name="Muralishankar V."/>
            <person name="Muruganantham S."/>
            <person name="Sp S."/>
            <person name="Haryani S."/>
            <person name="Lau K.J.X."/>
            <person name="Naqvi N.I."/>
        </authorList>
    </citation>
    <scope>NUCLEOTIDE SEQUENCE [LARGE SCALE GENOMIC DNA]</scope>
    <source>
        <strain evidence="2">GMP-LS</strain>
    </source>
</reference>
<organism evidence="2 3">
    <name type="scientific">Xylaria bambusicola</name>
    <dbReference type="NCBI Taxonomy" id="326684"/>
    <lineage>
        <taxon>Eukaryota</taxon>
        <taxon>Fungi</taxon>
        <taxon>Dikarya</taxon>
        <taxon>Ascomycota</taxon>
        <taxon>Pezizomycotina</taxon>
        <taxon>Sordariomycetes</taxon>
        <taxon>Xylariomycetidae</taxon>
        <taxon>Xylariales</taxon>
        <taxon>Xylariaceae</taxon>
        <taxon>Xylaria</taxon>
    </lineage>
</organism>